<dbReference type="SUPFAM" id="SSF52172">
    <property type="entry name" value="CheY-like"/>
    <property type="match status" value="1"/>
</dbReference>
<dbReference type="Proteomes" id="UP000266118">
    <property type="component" value="Chromosome"/>
</dbReference>
<proteinExistence type="predicted"/>
<dbReference type="Gene3D" id="1.10.10.10">
    <property type="entry name" value="Winged helix-like DNA-binding domain superfamily/Winged helix DNA-binding domain"/>
    <property type="match status" value="1"/>
</dbReference>
<evidence type="ECO:0000259" key="5">
    <source>
        <dbReference type="PROSITE" id="PS50110"/>
    </source>
</evidence>
<sequence length="228" mass="25609">MEKLLLLRIQRVLLLILKFLFLMANILIADDHPVVLLGIKTYLEQKGHCIVTACNNGIEAYNQILAKQPSIALLDISMPGMTGLEILKKLSEIKTRTKVVLITLQNELSVFNYAKGLGVSGFLLKEFAMNEMEKCLEEVQKGNTYFSPQLEDSLYLNQSTEAVDLSSLTFAEKKILKMIADQKSSKEIAALLFISEKTVETHRSHIMKKLDIPSGKNALLKWAIENAK</sequence>
<dbReference type="InterPro" id="IPR051015">
    <property type="entry name" value="EvgA-like"/>
</dbReference>
<organism evidence="6 7">
    <name type="scientific">Arachidicoccus soli</name>
    <dbReference type="NCBI Taxonomy" id="2341117"/>
    <lineage>
        <taxon>Bacteria</taxon>
        <taxon>Pseudomonadati</taxon>
        <taxon>Bacteroidota</taxon>
        <taxon>Chitinophagia</taxon>
        <taxon>Chitinophagales</taxon>
        <taxon>Chitinophagaceae</taxon>
        <taxon>Arachidicoccus</taxon>
    </lineage>
</organism>
<dbReference type="SMART" id="SM00421">
    <property type="entry name" value="HTH_LUXR"/>
    <property type="match status" value="1"/>
</dbReference>
<evidence type="ECO:0000313" key="6">
    <source>
        <dbReference type="EMBL" id="AYD48703.1"/>
    </source>
</evidence>
<keyword evidence="1 3" id="KW-0597">Phosphoprotein</keyword>
<dbReference type="SMART" id="SM00448">
    <property type="entry name" value="REC"/>
    <property type="match status" value="1"/>
</dbReference>
<dbReference type="PROSITE" id="PS50110">
    <property type="entry name" value="RESPONSE_REGULATORY"/>
    <property type="match status" value="1"/>
</dbReference>
<dbReference type="EMBL" id="CP032489">
    <property type="protein sequence ID" value="AYD48703.1"/>
    <property type="molecule type" value="Genomic_DNA"/>
</dbReference>
<feature type="domain" description="HTH luxR-type" evidence="4">
    <location>
        <begin position="161"/>
        <end position="227"/>
    </location>
</feature>
<accession>A0A386HSC6</accession>
<evidence type="ECO:0000313" key="7">
    <source>
        <dbReference type="Proteomes" id="UP000266118"/>
    </source>
</evidence>
<evidence type="ECO:0000256" key="3">
    <source>
        <dbReference type="PROSITE-ProRule" id="PRU00169"/>
    </source>
</evidence>
<dbReference type="OrthoDB" id="9797341at2"/>
<name>A0A386HSC6_9BACT</name>
<feature type="modified residue" description="4-aspartylphosphate" evidence="3">
    <location>
        <position position="75"/>
    </location>
</feature>
<dbReference type="GO" id="GO:0000160">
    <property type="term" value="P:phosphorelay signal transduction system"/>
    <property type="evidence" value="ECO:0007669"/>
    <property type="project" value="InterPro"/>
</dbReference>
<dbReference type="KEGG" id="ark:D6B99_14475"/>
<dbReference type="PANTHER" id="PTHR45566:SF2">
    <property type="entry name" value="NARL SUBFAMILY"/>
    <property type="match status" value="1"/>
</dbReference>
<gene>
    <name evidence="6" type="ORF">D6B99_14475</name>
</gene>
<dbReference type="CDD" id="cd06170">
    <property type="entry name" value="LuxR_C_like"/>
    <property type="match status" value="1"/>
</dbReference>
<dbReference type="PANTHER" id="PTHR45566">
    <property type="entry name" value="HTH-TYPE TRANSCRIPTIONAL REGULATOR YHJB-RELATED"/>
    <property type="match status" value="1"/>
</dbReference>
<evidence type="ECO:0000256" key="2">
    <source>
        <dbReference type="ARBA" id="ARBA00023125"/>
    </source>
</evidence>
<dbReference type="Pfam" id="PF00196">
    <property type="entry name" value="GerE"/>
    <property type="match status" value="1"/>
</dbReference>
<dbReference type="PRINTS" id="PR00038">
    <property type="entry name" value="HTHLUXR"/>
</dbReference>
<dbReference type="AlphaFoldDB" id="A0A386HSC6"/>
<dbReference type="GO" id="GO:0006355">
    <property type="term" value="P:regulation of DNA-templated transcription"/>
    <property type="evidence" value="ECO:0007669"/>
    <property type="project" value="InterPro"/>
</dbReference>
<dbReference type="InterPro" id="IPR016032">
    <property type="entry name" value="Sig_transdc_resp-reg_C-effctor"/>
</dbReference>
<dbReference type="Gene3D" id="3.40.50.2300">
    <property type="match status" value="1"/>
</dbReference>
<keyword evidence="2 6" id="KW-0238">DNA-binding</keyword>
<reference evidence="6 7" key="1">
    <citation type="submission" date="2018-09" db="EMBL/GenBank/DDBJ databases">
        <title>Arachidicoccus sp. nov., a bacterium isolated from soil.</title>
        <authorList>
            <person name="Weon H.-Y."/>
            <person name="Kwon S.-W."/>
            <person name="Lee S.A."/>
        </authorList>
    </citation>
    <scope>NUCLEOTIDE SEQUENCE [LARGE SCALE GENOMIC DNA]</scope>
    <source>
        <strain evidence="6 7">KIS59-12</strain>
    </source>
</reference>
<dbReference type="Pfam" id="PF00072">
    <property type="entry name" value="Response_reg"/>
    <property type="match status" value="1"/>
</dbReference>
<dbReference type="InterPro" id="IPR036388">
    <property type="entry name" value="WH-like_DNA-bd_sf"/>
</dbReference>
<dbReference type="GO" id="GO:0003677">
    <property type="term" value="F:DNA binding"/>
    <property type="evidence" value="ECO:0007669"/>
    <property type="project" value="UniProtKB-KW"/>
</dbReference>
<keyword evidence="7" id="KW-1185">Reference proteome</keyword>
<protein>
    <submittedName>
        <fullName evidence="6">DNA-binding response regulator</fullName>
    </submittedName>
</protein>
<dbReference type="PROSITE" id="PS50043">
    <property type="entry name" value="HTH_LUXR_2"/>
    <property type="match status" value="1"/>
</dbReference>
<dbReference type="InterPro" id="IPR001789">
    <property type="entry name" value="Sig_transdc_resp-reg_receiver"/>
</dbReference>
<dbReference type="InterPro" id="IPR058245">
    <property type="entry name" value="NreC/VraR/RcsB-like_REC"/>
</dbReference>
<dbReference type="CDD" id="cd17535">
    <property type="entry name" value="REC_NarL-like"/>
    <property type="match status" value="1"/>
</dbReference>
<dbReference type="InterPro" id="IPR000792">
    <property type="entry name" value="Tscrpt_reg_LuxR_C"/>
</dbReference>
<evidence type="ECO:0000256" key="1">
    <source>
        <dbReference type="ARBA" id="ARBA00022553"/>
    </source>
</evidence>
<dbReference type="InterPro" id="IPR011006">
    <property type="entry name" value="CheY-like_superfamily"/>
</dbReference>
<evidence type="ECO:0000259" key="4">
    <source>
        <dbReference type="PROSITE" id="PS50043"/>
    </source>
</evidence>
<feature type="domain" description="Response regulatory" evidence="5">
    <location>
        <begin position="25"/>
        <end position="140"/>
    </location>
</feature>
<dbReference type="SUPFAM" id="SSF46894">
    <property type="entry name" value="C-terminal effector domain of the bipartite response regulators"/>
    <property type="match status" value="1"/>
</dbReference>